<dbReference type="HAMAP" id="MF_01351">
    <property type="entry name" value="NDH1_NuoI"/>
    <property type="match status" value="1"/>
</dbReference>
<dbReference type="AlphaFoldDB" id="A0A9W6GGC6"/>
<dbReference type="SUPFAM" id="SSF54862">
    <property type="entry name" value="4Fe-4S ferredoxins"/>
    <property type="match status" value="1"/>
</dbReference>
<dbReference type="Pfam" id="PF12838">
    <property type="entry name" value="Fer4_7"/>
    <property type="match status" value="1"/>
</dbReference>
<keyword evidence="4 13" id="KW-0874">Quinone</keyword>
<evidence type="ECO:0000256" key="11">
    <source>
        <dbReference type="ARBA" id="ARBA00023075"/>
    </source>
</evidence>
<dbReference type="GO" id="GO:0048038">
    <property type="term" value="F:quinone binding"/>
    <property type="evidence" value="ECO:0007669"/>
    <property type="project" value="UniProtKB-KW"/>
</dbReference>
<dbReference type="EMBL" id="BSDX01000001">
    <property type="protein sequence ID" value="GLI53458.1"/>
    <property type="molecule type" value="Genomic_DNA"/>
</dbReference>
<evidence type="ECO:0000256" key="3">
    <source>
        <dbReference type="ARBA" id="ARBA00022519"/>
    </source>
</evidence>
<keyword evidence="12 13" id="KW-0472">Membrane</keyword>
<dbReference type="FunFam" id="3.30.70.3270:FF:000003">
    <property type="entry name" value="NADH-quinone oxidoreductase subunit I"/>
    <property type="match status" value="1"/>
</dbReference>
<comment type="cofactor">
    <cofactor evidence="13">
        <name>[4Fe-4S] cluster</name>
        <dbReference type="ChEBI" id="CHEBI:49883"/>
    </cofactor>
    <text evidence="13">Binds 2 [4Fe-4S] clusters per subunit.</text>
</comment>
<feature type="binding site" evidence="13">
    <location>
        <position position="63"/>
    </location>
    <ligand>
        <name>[4Fe-4S] cluster</name>
        <dbReference type="ChEBI" id="CHEBI:49883"/>
        <label>1</label>
    </ligand>
</feature>
<feature type="binding site" evidence="13">
    <location>
        <position position="73"/>
    </location>
    <ligand>
        <name>[4Fe-4S] cluster</name>
        <dbReference type="ChEBI" id="CHEBI:49883"/>
        <label>2</label>
    </ligand>
</feature>
<dbReference type="Proteomes" id="UP001144297">
    <property type="component" value="Unassembled WGS sequence"/>
</dbReference>
<keyword evidence="8 13" id="KW-0408">Iron</keyword>
<keyword evidence="6" id="KW-0677">Repeat</keyword>
<evidence type="ECO:0000256" key="7">
    <source>
        <dbReference type="ARBA" id="ARBA00022967"/>
    </source>
</evidence>
<dbReference type="InterPro" id="IPR010226">
    <property type="entry name" value="NADH_quinone_OxRdtase_chainI"/>
</dbReference>
<feature type="domain" description="4Fe-4S ferredoxin-type" evidence="14">
    <location>
        <begin position="92"/>
        <end position="121"/>
    </location>
</feature>
<evidence type="ECO:0000256" key="4">
    <source>
        <dbReference type="ARBA" id="ARBA00022719"/>
    </source>
</evidence>
<evidence type="ECO:0000256" key="9">
    <source>
        <dbReference type="ARBA" id="ARBA00023014"/>
    </source>
</evidence>
<evidence type="ECO:0000256" key="12">
    <source>
        <dbReference type="ARBA" id="ARBA00023136"/>
    </source>
</evidence>
<dbReference type="PROSITE" id="PS51379">
    <property type="entry name" value="4FE4S_FER_2"/>
    <property type="match status" value="2"/>
</dbReference>
<evidence type="ECO:0000256" key="10">
    <source>
        <dbReference type="ARBA" id="ARBA00023027"/>
    </source>
</evidence>
<evidence type="ECO:0000256" key="8">
    <source>
        <dbReference type="ARBA" id="ARBA00023004"/>
    </source>
</evidence>
<dbReference type="GO" id="GO:0050136">
    <property type="term" value="F:NADH dehydrogenase (quinone) (non-electrogenic) activity"/>
    <property type="evidence" value="ECO:0007669"/>
    <property type="project" value="UniProtKB-UniRule"/>
</dbReference>
<evidence type="ECO:0000256" key="6">
    <source>
        <dbReference type="ARBA" id="ARBA00022737"/>
    </source>
</evidence>
<feature type="binding site" evidence="13">
    <location>
        <position position="104"/>
    </location>
    <ligand>
        <name>[4Fe-4S] cluster</name>
        <dbReference type="ChEBI" id="CHEBI:49883"/>
        <label>2</label>
    </ligand>
</feature>
<evidence type="ECO:0000259" key="14">
    <source>
        <dbReference type="PROSITE" id="PS51379"/>
    </source>
</evidence>
<protein>
    <recommendedName>
        <fullName evidence="13">NADH-quinone oxidoreductase subunit I</fullName>
        <ecNumber evidence="13">7.1.1.-</ecNumber>
    </recommendedName>
    <alternativeName>
        <fullName evidence="13">NADH dehydrogenase I subunit I</fullName>
    </alternativeName>
    <alternativeName>
        <fullName evidence="13">NDH-1 subunit I</fullName>
    </alternativeName>
</protein>
<feature type="binding site" evidence="13">
    <location>
        <position position="69"/>
    </location>
    <ligand>
        <name>[4Fe-4S] cluster</name>
        <dbReference type="ChEBI" id="CHEBI:49883"/>
        <label>1</label>
    </ligand>
</feature>
<evidence type="ECO:0000313" key="16">
    <source>
        <dbReference type="Proteomes" id="UP001144297"/>
    </source>
</evidence>
<dbReference type="GO" id="GO:0051539">
    <property type="term" value="F:4 iron, 4 sulfur cluster binding"/>
    <property type="evidence" value="ECO:0007669"/>
    <property type="project" value="UniProtKB-KW"/>
</dbReference>
<comment type="function">
    <text evidence="13">NDH-1 shuttles electrons from NADH, via FMN and iron-sulfur (Fe-S) centers, to quinones in the respiratory chain. The immediate electron acceptor for the enzyme in this species is believed to be ubiquinone. Couples the redox reaction to proton translocation (for every two electrons transferred, four hydrogen ions are translocated across the cytoplasmic membrane), and thus conserves the redox energy in a proton gradient.</text>
</comment>
<feature type="binding site" evidence="13">
    <location>
        <position position="111"/>
    </location>
    <ligand>
        <name>[4Fe-4S] cluster</name>
        <dbReference type="ChEBI" id="CHEBI:49883"/>
        <label>1</label>
    </ligand>
</feature>
<dbReference type="PANTHER" id="PTHR10849">
    <property type="entry name" value="NADH DEHYDROGENASE UBIQUINONE IRON-SULFUR PROTEIN 8, MITOCHONDRIAL"/>
    <property type="match status" value="1"/>
</dbReference>
<keyword evidence="5 13" id="KW-0479">Metal-binding</keyword>
<keyword evidence="2 13" id="KW-0004">4Fe-4S</keyword>
<comment type="catalytic activity">
    <reaction evidence="13">
        <text>a quinone + NADH + 5 H(+)(in) = a quinol + NAD(+) + 4 H(+)(out)</text>
        <dbReference type="Rhea" id="RHEA:57888"/>
        <dbReference type="ChEBI" id="CHEBI:15378"/>
        <dbReference type="ChEBI" id="CHEBI:24646"/>
        <dbReference type="ChEBI" id="CHEBI:57540"/>
        <dbReference type="ChEBI" id="CHEBI:57945"/>
        <dbReference type="ChEBI" id="CHEBI:132124"/>
    </reaction>
</comment>
<dbReference type="GO" id="GO:0005886">
    <property type="term" value="C:plasma membrane"/>
    <property type="evidence" value="ECO:0007669"/>
    <property type="project" value="UniProtKB-SubCell"/>
</dbReference>
<keyword evidence="16" id="KW-1185">Reference proteome</keyword>
<feature type="binding site" evidence="13">
    <location>
        <position position="101"/>
    </location>
    <ligand>
        <name>[4Fe-4S] cluster</name>
        <dbReference type="ChEBI" id="CHEBI:49883"/>
        <label>2</label>
    </ligand>
</feature>
<dbReference type="EC" id="7.1.1.-" evidence="13"/>
<evidence type="ECO:0000256" key="2">
    <source>
        <dbReference type="ARBA" id="ARBA00022485"/>
    </source>
</evidence>
<dbReference type="InterPro" id="IPR017900">
    <property type="entry name" value="4Fe4S_Fe_S_CS"/>
</dbReference>
<feature type="binding site" evidence="13">
    <location>
        <position position="107"/>
    </location>
    <ligand>
        <name>[4Fe-4S] cluster</name>
        <dbReference type="ChEBI" id="CHEBI:49883"/>
        <label>2</label>
    </ligand>
</feature>
<name>A0A9W6GGC6_9BACT</name>
<dbReference type="PANTHER" id="PTHR10849:SF24">
    <property type="entry name" value="NADH-QUINONE OXIDOREDUCTASE SUBUNIT I 2"/>
    <property type="match status" value="1"/>
</dbReference>
<sequence length="198" mass="23436">MKLNEIINKIFLIEIFKGLLLTLKMLFSKPVTIQYPFERRKIHDGFRGRHALVRDPFTDKDKCIGCMRCTTVCPSRCIYIKREKTENKMVVTDYIIDASRCIFCAYCVEACPVCALVLTEDFEYSSYTRNNLIFNKEQLLKNWDEFASKWTRDVYFNKFWQPPGIDPSRWPKTKREQKPIPIKRVIEIKKEVADESAN</sequence>
<dbReference type="InterPro" id="IPR017896">
    <property type="entry name" value="4Fe4S_Fe-S-bd"/>
</dbReference>
<keyword evidence="10 13" id="KW-0520">NAD</keyword>
<comment type="subunit">
    <text evidence="13">NDH-1 is composed of 14 different subunits. Subunits NuoA, H, J, K, L, M, N constitute the membrane sector of the complex.</text>
</comment>
<keyword evidence="1 13" id="KW-1003">Cell membrane</keyword>
<gene>
    <name evidence="13 15" type="primary">nuoI</name>
    <name evidence="15" type="ORF">TISLANDTSLP1_11510</name>
</gene>
<comment type="similarity">
    <text evidence="13">Belongs to the complex I 23 kDa subunit family.</text>
</comment>
<dbReference type="PROSITE" id="PS00198">
    <property type="entry name" value="4FE4S_FER_1"/>
    <property type="match status" value="2"/>
</dbReference>
<proteinExistence type="inferred from homology"/>
<reference evidence="15" key="1">
    <citation type="submission" date="2022-12" db="EMBL/GenBank/DDBJ databases">
        <title>Reference genome sequencing for broad-spectrum identification of bacterial and archaeal isolates by mass spectrometry.</title>
        <authorList>
            <person name="Sekiguchi Y."/>
            <person name="Tourlousse D.M."/>
        </authorList>
    </citation>
    <scope>NUCLEOTIDE SEQUENCE</scope>
    <source>
        <strain evidence="15">TSL-P1</strain>
    </source>
</reference>
<feature type="binding site" evidence="13">
    <location>
        <position position="66"/>
    </location>
    <ligand>
        <name>[4Fe-4S] cluster</name>
        <dbReference type="ChEBI" id="CHEBI:49883"/>
        <label>1</label>
    </ligand>
</feature>
<evidence type="ECO:0000256" key="1">
    <source>
        <dbReference type="ARBA" id="ARBA00022475"/>
    </source>
</evidence>
<feature type="domain" description="4Fe-4S ferredoxin-type" evidence="14">
    <location>
        <begin position="54"/>
        <end position="83"/>
    </location>
</feature>
<evidence type="ECO:0000256" key="13">
    <source>
        <dbReference type="HAMAP-Rule" id="MF_01351"/>
    </source>
</evidence>
<evidence type="ECO:0000256" key="5">
    <source>
        <dbReference type="ARBA" id="ARBA00022723"/>
    </source>
</evidence>
<keyword evidence="7 13" id="KW-1278">Translocase</keyword>
<evidence type="ECO:0000313" key="15">
    <source>
        <dbReference type="EMBL" id="GLI53458.1"/>
    </source>
</evidence>
<keyword evidence="9 13" id="KW-0411">Iron-sulfur</keyword>
<comment type="caution">
    <text evidence="15">The sequence shown here is derived from an EMBL/GenBank/DDBJ whole genome shotgun (WGS) entry which is preliminary data.</text>
</comment>
<keyword evidence="11 13" id="KW-0830">Ubiquinone</keyword>
<keyword evidence="3" id="KW-0997">Cell inner membrane</keyword>
<dbReference type="GO" id="GO:0005506">
    <property type="term" value="F:iron ion binding"/>
    <property type="evidence" value="ECO:0007669"/>
    <property type="project" value="UniProtKB-UniRule"/>
</dbReference>
<organism evidence="15 16">
    <name type="scientific">Thermodesulfovibrio yellowstonii</name>
    <dbReference type="NCBI Taxonomy" id="28262"/>
    <lineage>
        <taxon>Bacteria</taxon>
        <taxon>Pseudomonadati</taxon>
        <taxon>Nitrospirota</taxon>
        <taxon>Thermodesulfovibrionia</taxon>
        <taxon>Thermodesulfovibrionales</taxon>
        <taxon>Thermodesulfovibrionaceae</taxon>
        <taxon>Thermodesulfovibrio</taxon>
    </lineage>
</organism>
<dbReference type="NCBIfam" id="TIGR01971">
    <property type="entry name" value="NuoI"/>
    <property type="match status" value="1"/>
</dbReference>
<comment type="subcellular location">
    <subcellularLocation>
        <location evidence="13">Cell membrane</location>
        <topology evidence="13">Peripheral membrane protein</topology>
    </subcellularLocation>
</comment>
<accession>A0A9W6GGC6</accession>
<dbReference type="Gene3D" id="3.30.70.3270">
    <property type="match status" value="1"/>
</dbReference>